<dbReference type="Proteomes" id="UP001501352">
    <property type="component" value="Unassembled WGS sequence"/>
</dbReference>
<accession>A0ABN1GV71</accession>
<reference evidence="13 14" key="1">
    <citation type="journal article" date="2019" name="Int. J. Syst. Evol. Microbiol.">
        <title>The Global Catalogue of Microorganisms (GCM) 10K type strain sequencing project: providing services to taxonomists for standard genome sequencing and annotation.</title>
        <authorList>
            <consortium name="The Broad Institute Genomics Platform"/>
            <consortium name="The Broad Institute Genome Sequencing Center for Infectious Disease"/>
            <person name="Wu L."/>
            <person name="Ma J."/>
        </authorList>
    </citation>
    <scope>NUCLEOTIDE SEQUENCE [LARGE SCALE GENOMIC DNA]</scope>
    <source>
        <strain evidence="13 14">JCM 12928</strain>
    </source>
</reference>
<protein>
    <recommendedName>
        <fullName evidence="2">Type II secretion system protein H</fullName>
    </recommendedName>
    <alternativeName>
        <fullName evidence="10">General secretion pathway protein H</fullName>
    </alternativeName>
</protein>
<gene>
    <name evidence="13" type="ORF">GCM10009422_15370</name>
</gene>
<dbReference type="InterPro" id="IPR022346">
    <property type="entry name" value="T2SS_GspH"/>
</dbReference>
<evidence type="ECO:0000256" key="10">
    <source>
        <dbReference type="ARBA" id="ARBA00030775"/>
    </source>
</evidence>
<name>A0ABN1GV71_9CAUL</name>
<dbReference type="EMBL" id="BAAAGA010000003">
    <property type="protein sequence ID" value="GAA0620619.1"/>
    <property type="molecule type" value="Genomic_DNA"/>
</dbReference>
<feature type="domain" description="General secretion pathway GspH" evidence="12">
    <location>
        <begin position="53"/>
        <end position="151"/>
    </location>
</feature>
<comment type="subcellular location">
    <subcellularLocation>
        <location evidence="1">Cell inner membrane</location>
        <topology evidence="1">Single-pass membrane protein</topology>
    </subcellularLocation>
</comment>
<keyword evidence="4" id="KW-0488">Methylation</keyword>
<dbReference type="PRINTS" id="PR00885">
    <property type="entry name" value="BCTERIALGSPH"/>
</dbReference>
<evidence type="ECO:0000256" key="11">
    <source>
        <dbReference type="SAM" id="Phobius"/>
    </source>
</evidence>
<dbReference type="NCBIfam" id="TIGR02532">
    <property type="entry name" value="IV_pilin_GFxxxE"/>
    <property type="match status" value="1"/>
</dbReference>
<keyword evidence="7 11" id="KW-1133">Transmembrane helix</keyword>
<evidence type="ECO:0000256" key="4">
    <source>
        <dbReference type="ARBA" id="ARBA00022481"/>
    </source>
</evidence>
<evidence type="ECO:0000256" key="6">
    <source>
        <dbReference type="ARBA" id="ARBA00022692"/>
    </source>
</evidence>
<dbReference type="Gene3D" id="3.55.40.10">
    <property type="entry name" value="minor pseudopilin epsh domain"/>
    <property type="match status" value="1"/>
</dbReference>
<evidence type="ECO:0000256" key="1">
    <source>
        <dbReference type="ARBA" id="ARBA00004377"/>
    </source>
</evidence>
<evidence type="ECO:0000256" key="9">
    <source>
        <dbReference type="ARBA" id="ARBA00025772"/>
    </source>
</evidence>
<comment type="caution">
    <text evidence="13">The sequence shown here is derived from an EMBL/GenBank/DDBJ whole genome shotgun (WGS) entry which is preliminary data.</text>
</comment>
<dbReference type="InterPro" id="IPR045584">
    <property type="entry name" value="Pilin-like"/>
</dbReference>
<evidence type="ECO:0000256" key="5">
    <source>
        <dbReference type="ARBA" id="ARBA00022519"/>
    </source>
</evidence>
<evidence type="ECO:0000313" key="14">
    <source>
        <dbReference type="Proteomes" id="UP001501352"/>
    </source>
</evidence>
<dbReference type="PROSITE" id="PS00409">
    <property type="entry name" value="PROKAR_NTER_METHYL"/>
    <property type="match status" value="1"/>
</dbReference>
<evidence type="ECO:0000313" key="13">
    <source>
        <dbReference type="EMBL" id="GAA0620619.1"/>
    </source>
</evidence>
<keyword evidence="14" id="KW-1185">Reference proteome</keyword>
<dbReference type="InterPro" id="IPR002416">
    <property type="entry name" value="T2SS_protein-GspH"/>
</dbReference>
<dbReference type="InterPro" id="IPR012902">
    <property type="entry name" value="N_methyl_site"/>
</dbReference>
<keyword evidence="5" id="KW-0997">Cell inner membrane</keyword>
<dbReference type="Pfam" id="PF12019">
    <property type="entry name" value="GspH"/>
    <property type="match status" value="1"/>
</dbReference>
<keyword evidence="3" id="KW-1003">Cell membrane</keyword>
<keyword evidence="8 11" id="KW-0472">Membrane</keyword>
<dbReference type="RefSeq" id="WP_343792383.1">
    <property type="nucleotide sequence ID" value="NZ_BAAAGA010000003.1"/>
</dbReference>
<feature type="transmembrane region" description="Helical" evidence="11">
    <location>
        <begin position="20"/>
        <end position="40"/>
    </location>
</feature>
<organism evidence="13 14">
    <name type="scientific">Brevundimonas kwangchunensis</name>
    <dbReference type="NCBI Taxonomy" id="322163"/>
    <lineage>
        <taxon>Bacteria</taxon>
        <taxon>Pseudomonadati</taxon>
        <taxon>Pseudomonadota</taxon>
        <taxon>Alphaproteobacteria</taxon>
        <taxon>Caulobacterales</taxon>
        <taxon>Caulobacteraceae</taxon>
        <taxon>Brevundimonas</taxon>
    </lineage>
</organism>
<evidence type="ECO:0000256" key="3">
    <source>
        <dbReference type="ARBA" id="ARBA00022475"/>
    </source>
</evidence>
<proteinExistence type="inferred from homology"/>
<dbReference type="SUPFAM" id="SSF54523">
    <property type="entry name" value="Pili subunits"/>
    <property type="match status" value="1"/>
</dbReference>
<evidence type="ECO:0000256" key="8">
    <source>
        <dbReference type="ARBA" id="ARBA00023136"/>
    </source>
</evidence>
<dbReference type="Pfam" id="PF07963">
    <property type="entry name" value="N_methyl"/>
    <property type="match status" value="1"/>
</dbReference>
<sequence>MTPTSATGSPDPAKRRAGFTLVELLLTVAIIGLAAGAVVLSMPDPRPSIGEDAERFAARLQRAREEAILTNQAVAVDVTSVGYGFAAFDGVEWRPLNDGPFRPETWSEGARAQLADDPLRLTFDPTGAAEVGTVSLSREGRRARIDVDAAGEVSVHD</sequence>
<evidence type="ECO:0000259" key="12">
    <source>
        <dbReference type="Pfam" id="PF12019"/>
    </source>
</evidence>
<keyword evidence="6 11" id="KW-0812">Transmembrane</keyword>
<evidence type="ECO:0000256" key="2">
    <source>
        <dbReference type="ARBA" id="ARBA00021549"/>
    </source>
</evidence>
<comment type="similarity">
    <text evidence="9">Belongs to the GSP H family.</text>
</comment>
<evidence type="ECO:0000256" key="7">
    <source>
        <dbReference type="ARBA" id="ARBA00022989"/>
    </source>
</evidence>